<dbReference type="CDD" id="cd05233">
    <property type="entry name" value="SDR_c"/>
    <property type="match status" value="1"/>
</dbReference>
<accession>A0ABQ6IQX7</accession>
<dbReference type="SUPFAM" id="SSF51735">
    <property type="entry name" value="NAD(P)-binding Rossmann-fold domains"/>
    <property type="match status" value="1"/>
</dbReference>
<dbReference type="Gene3D" id="3.40.50.720">
    <property type="entry name" value="NAD(P)-binding Rossmann-like Domain"/>
    <property type="match status" value="1"/>
</dbReference>
<gene>
    <name evidence="3" type="ORF">GCM10025883_23700</name>
</gene>
<organism evidence="3 4">
    <name type="scientific">Mobilicoccus caccae</name>
    <dbReference type="NCBI Taxonomy" id="1859295"/>
    <lineage>
        <taxon>Bacteria</taxon>
        <taxon>Bacillati</taxon>
        <taxon>Actinomycetota</taxon>
        <taxon>Actinomycetes</taxon>
        <taxon>Micrococcales</taxon>
        <taxon>Dermatophilaceae</taxon>
        <taxon>Mobilicoccus</taxon>
    </lineage>
</organism>
<dbReference type="PRINTS" id="PR00081">
    <property type="entry name" value="GDHRDH"/>
</dbReference>
<proteinExistence type="inferred from homology"/>
<evidence type="ECO:0000256" key="1">
    <source>
        <dbReference type="ARBA" id="ARBA00006484"/>
    </source>
</evidence>
<dbReference type="Proteomes" id="UP001157126">
    <property type="component" value="Unassembled WGS sequence"/>
</dbReference>
<comment type="caution">
    <text evidence="3">The sequence shown here is derived from an EMBL/GenBank/DDBJ whole genome shotgun (WGS) entry which is preliminary data.</text>
</comment>
<dbReference type="EMBL" id="BSUO01000001">
    <property type="protein sequence ID" value="GMA40325.1"/>
    <property type="molecule type" value="Genomic_DNA"/>
</dbReference>
<protein>
    <recommendedName>
        <fullName evidence="5">Short chain dehydrogenase</fullName>
    </recommendedName>
</protein>
<sequence length="174" mass="17992">MADQNGRLAGTTTIVTGASRGIGRGIAAQVLAEGGNVVITARKQEPLDAAAAELADQAPGGAAERVLAVAGKADDPTHRDDVIAQTLERFGSLEHLVNNAGINPVYGPLMDLDLDAARKITEVNAIGALAWVQAVHRAWMGEHGGRSSTSPPSPVCALRPASTSTARPRRCSSR</sequence>
<comment type="similarity">
    <text evidence="1">Belongs to the short-chain dehydrogenases/reductases (SDR) family.</text>
</comment>
<reference evidence="4" key="1">
    <citation type="journal article" date="2019" name="Int. J. Syst. Evol. Microbiol.">
        <title>The Global Catalogue of Microorganisms (GCM) 10K type strain sequencing project: providing services to taxonomists for standard genome sequencing and annotation.</title>
        <authorList>
            <consortium name="The Broad Institute Genomics Platform"/>
            <consortium name="The Broad Institute Genome Sequencing Center for Infectious Disease"/>
            <person name="Wu L."/>
            <person name="Ma J."/>
        </authorList>
    </citation>
    <scope>NUCLEOTIDE SEQUENCE [LARGE SCALE GENOMIC DNA]</scope>
    <source>
        <strain evidence="4">NBRC 113072</strain>
    </source>
</reference>
<dbReference type="InterPro" id="IPR036291">
    <property type="entry name" value="NAD(P)-bd_dom_sf"/>
</dbReference>
<evidence type="ECO:0000256" key="2">
    <source>
        <dbReference type="SAM" id="MobiDB-lite"/>
    </source>
</evidence>
<dbReference type="InterPro" id="IPR002347">
    <property type="entry name" value="SDR_fam"/>
</dbReference>
<keyword evidence="4" id="KW-1185">Reference proteome</keyword>
<evidence type="ECO:0000313" key="4">
    <source>
        <dbReference type="Proteomes" id="UP001157126"/>
    </source>
</evidence>
<evidence type="ECO:0008006" key="5">
    <source>
        <dbReference type="Google" id="ProtNLM"/>
    </source>
</evidence>
<evidence type="ECO:0000313" key="3">
    <source>
        <dbReference type="EMBL" id="GMA40325.1"/>
    </source>
</evidence>
<dbReference type="PANTHER" id="PTHR43943:SF2">
    <property type="entry name" value="DEHYDROGENASE_REDUCTASE 4"/>
    <property type="match status" value="1"/>
</dbReference>
<name>A0ABQ6IQX7_9MICO</name>
<dbReference type="PANTHER" id="PTHR43943">
    <property type="entry name" value="DEHYDROGENASE/REDUCTASE (SDR FAMILY) MEMBER 4"/>
    <property type="match status" value="1"/>
</dbReference>
<feature type="region of interest" description="Disordered" evidence="2">
    <location>
        <begin position="142"/>
        <end position="174"/>
    </location>
</feature>
<dbReference type="RefSeq" id="WP_348536172.1">
    <property type="nucleotide sequence ID" value="NZ_BSUO01000001.1"/>
</dbReference>
<dbReference type="Pfam" id="PF00106">
    <property type="entry name" value="adh_short"/>
    <property type="match status" value="1"/>
</dbReference>